<reference evidence="1 2" key="1">
    <citation type="submission" date="2018-03" db="EMBL/GenBank/DDBJ databases">
        <title>Ahniella affigens gen. nov., sp. nov., a gammaproteobacterium isolated from sandy soil near a stream.</title>
        <authorList>
            <person name="Ko Y."/>
            <person name="Kim J.-H."/>
        </authorList>
    </citation>
    <scope>NUCLEOTIDE SEQUENCE [LARGE SCALE GENOMIC DNA]</scope>
    <source>
        <strain evidence="1 2">D13</strain>
    </source>
</reference>
<reference evidence="1 2" key="2">
    <citation type="submission" date="2018-03" db="EMBL/GenBank/DDBJ databases">
        <authorList>
            <person name="Keele B.F."/>
        </authorList>
    </citation>
    <scope>NUCLEOTIDE SEQUENCE [LARGE SCALE GENOMIC DNA]</scope>
    <source>
        <strain evidence="1 2">D13</strain>
    </source>
</reference>
<keyword evidence="2" id="KW-1185">Reference proteome</keyword>
<evidence type="ECO:0000313" key="2">
    <source>
        <dbReference type="Proteomes" id="UP000241074"/>
    </source>
</evidence>
<protein>
    <submittedName>
        <fullName evidence="1">Uncharacterized protein</fullName>
    </submittedName>
</protein>
<organism evidence="1 2">
    <name type="scientific">Ahniella affigens</name>
    <dbReference type="NCBI Taxonomy" id="2021234"/>
    <lineage>
        <taxon>Bacteria</taxon>
        <taxon>Pseudomonadati</taxon>
        <taxon>Pseudomonadota</taxon>
        <taxon>Gammaproteobacteria</taxon>
        <taxon>Lysobacterales</taxon>
        <taxon>Rhodanobacteraceae</taxon>
        <taxon>Ahniella</taxon>
    </lineage>
</organism>
<dbReference type="KEGG" id="xba:C7S18_06125"/>
<dbReference type="AlphaFoldDB" id="A0A2P1PPQ1"/>
<gene>
    <name evidence="1" type="ORF">C7S18_06125</name>
</gene>
<sequence>MPYYRVLVEGTGISVVMAERTLVGFFATRAVRARSPEEAIEKVRAMVTADWTSGRYASWNKGVAPAIHVEDVWRSPWYQNVLSKNDGHTFYPEKEGEGDA</sequence>
<proteinExistence type="predicted"/>
<evidence type="ECO:0000313" key="1">
    <source>
        <dbReference type="EMBL" id="AVP96802.1"/>
    </source>
</evidence>
<dbReference type="Proteomes" id="UP000241074">
    <property type="component" value="Chromosome"/>
</dbReference>
<accession>A0A2P1PPQ1</accession>
<name>A0A2P1PPQ1_9GAMM</name>
<dbReference type="EMBL" id="CP027860">
    <property type="protein sequence ID" value="AVP96802.1"/>
    <property type="molecule type" value="Genomic_DNA"/>
</dbReference>